<dbReference type="SMART" id="SM00421">
    <property type="entry name" value="HTH_LUXR"/>
    <property type="match status" value="2"/>
</dbReference>
<dbReference type="OrthoDB" id="5500323at2"/>
<name>A0A5B8XUU5_9DELT</name>
<dbReference type="InterPro" id="IPR016032">
    <property type="entry name" value="Sig_transdc_resp-reg_C-effctor"/>
</dbReference>
<dbReference type="AlphaFoldDB" id="A0A5B8XUU5"/>
<keyword evidence="1" id="KW-0805">Transcription regulation</keyword>
<dbReference type="EMBL" id="CP042467">
    <property type="protein sequence ID" value="QED27853.1"/>
    <property type="molecule type" value="Genomic_DNA"/>
</dbReference>
<dbReference type="PANTHER" id="PTHR44688">
    <property type="entry name" value="DNA-BINDING TRANSCRIPTIONAL ACTIVATOR DEVR_DOSR"/>
    <property type="match status" value="1"/>
</dbReference>
<feature type="domain" description="HTH luxR-type" evidence="4">
    <location>
        <begin position="264"/>
        <end position="321"/>
    </location>
</feature>
<accession>A0A5B8XUU5</accession>
<evidence type="ECO:0000256" key="3">
    <source>
        <dbReference type="ARBA" id="ARBA00023163"/>
    </source>
</evidence>
<dbReference type="RefSeq" id="WP_146959757.1">
    <property type="nucleotide sequence ID" value="NZ_CP042467.1"/>
</dbReference>
<organism evidence="5 6">
    <name type="scientific">Microvenator marinus</name>
    <dbReference type="NCBI Taxonomy" id="2600177"/>
    <lineage>
        <taxon>Bacteria</taxon>
        <taxon>Deltaproteobacteria</taxon>
        <taxon>Bradymonadales</taxon>
        <taxon>Microvenatoraceae</taxon>
        <taxon>Microvenator</taxon>
    </lineage>
</organism>
<evidence type="ECO:0000256" key="1">
    <source>
        <dbReference type="ARBA" id="ARBA00023015"/>
    </source>
</evidence>
<keyword evidence="6" id="KW-1185">Reference proteome</keyword>
<evidence type="ECO:0000259" key="4">
    <source>
        <dbReference type="SMART" id="SM00421"/>
    </source>
</evidence>
<proteinExistence type="predicted"/>
<dbReference type="Pfam" id="PF00196">
    <property type="entry name" value="GerE"/>
    <property type="match status" value="2"/>
</dbReference>
<evidence type="ECO:0000313" key="6">
    <source>
        <dbReference type="Proteomes" id="UP000321595"/>
    </source>
</evidence>
<evidence type="ECO:0000256" key="2">
    <source>
        <dbReference type="ARBA" id="ARBA00023125"/>
    </source>
</evidence>
<dbReference type="GO" id="GO:0003677">
    <property type="term" value="F:DNA binding"/>
    <property type="evidence" value="ECO:0007669"/>
    <property type="project" value="UniProtKB-KW"/>
</dbReference>
<dbReference type="Gene3D" id="1.10.10.10">
    <property type="entry name" value="Winged helix-like DNA-binding domain superfamily/Winged helix DNA-binding domain"/>
    <property type="match status" value="2"/>
</dbReference>
<dbReference type="SUPFAM" id="SSF46894">
    <property type="entry name" value="C-terminal effector domain of the bipartite response regulators"/>
    <property type="match status" value="2"/>
</dbReference>
<feature type="domain" description="HTH luxR-type" evidence="4">
    <location>
        <begin position="350"/>
        <end position="407"/>
    </location>
</feature>
<gene>
    <name evidence="5" type="ORF">FRD01_11525</name>
</gene>
<dbReference type="KEGG" id="bbae:FRD01_11525"/>
<reference evidence="5 6" key="1">
    <citation type="submission" date="2019-08" db="EMBL/GenBank/DDBJ databases">
        <authorList>
            <person name="Liang Q."/>
        </authorList>
    </citation>
    <scope>NUCLEOTIDE SEQUENCE [LARGE SCALE GENOMIC DNA]</scope>
    <source>
        <strain evidence="5 6">V1718</strain>
    </source>
</reference>
<keyword evidence="3" id="KW-0804">Transcription</keyword>
<dbReference type="Proteomes" id="UP000321595">
    <property type="component" value="Chromosome"/>
</dbReference>
<evidence type="ECO:0000313" key="5">
    <source>
        <dbReference type="EMBL" id="QED27853.1"/>
    </source>
</evidence>
<dbReference type="PANTHER" id="PTHR44688:SF16">
    <property type="entry name" value="DNA-BINDING TRANSCRIPTIONAL ACTIVATOR DEVR_DOSR"/>
    <property type="match status" value="1"/>
</dbReference>
<protein>
    <recommendedName>
        <fullName evidence="4">HTH luxR-type domain-containing protein</fullName>
    </recommendedName>
</protein>
<dbReference type="GO" id="GO:0006355">
    <property type="term" value="P:regulation of DNA-templated transcription"/>
    <property type="evidence" value="ECO:0007669"/>
    <property type="project" value="InterPro"/>
</dbReference>
<dbReference type="InterPro" id="IPR000792">
    <property type="entry name" value="Tscrpt_reg_LuxR_C"/>
</dbReference>
<sequence length="410" mass="45482">MQTKPFEFLQRAYDLDLTHSQWQSEVVDGLSALFPAAEARFGFVYEFENGAISLPHAHHSPDGVPSSLVGDVIQELGSNHKAETARLFDTIQCSTLSKRLEELEANHVAQLFRENGIVDCAAICAGNASGMGFFFGAFLDAPTTLQASFRRRWLAVASHLAAIRRLHVTLSGSDPLENAEMVFDPEQSKILDLRGSAQTPTTRERLRRAALNLDQLKLATVPDDERLSRWQALVAGQWSLVDVFDSDGRRFVIALANSPEGQKFAGLSQKQAQIVWYLLQGHSQTFIGYELGLSQSTVAYHLQRARQVFHALDDSELIARIGTLLHGESGSAHLQDLEILVAVDRPDSIPDDLPEALRETLTMILSGESPKQIAMDRGVSIKTAQNQIADLYRRFDVNSRHELVARLKSQ</sequence>
<dbReference type="InterPro" id="IPR036388">
    <property type="entry name" value="WH-like_DNA-bd_sf"/>
</dbReference>
<keyword evidence="2" id="KW-0238">DNA-binding</keyword>